<dbReference type="PANTHER" id="PTHR16038">
    <property type="entry name" value="NOP SEVEN ASSOCIATED PROTEIN 1"/>
    <property type="match status" value="1"/>
</dbReference>
<dbReference type="HOGENOM" id="CLU_033769_1_0_1"/>
<evidence type="ECO:0000313" key="6">
    <source>
        <dbReference type="EMBL" id="KIL69706.1"/>
    </source>
</evidence>
<dbReference type="EMBL" id="KN818225">
    <property type="protein sequence ID" value="KIL69706.1"/>
    <property type="molecule type" value="Genomic_DNA"/>
</dbReference>
<dbReference type="GO" id="GO:0005730">
    <property type="term" value="C:nucleolus"/>
    <property type="evidence" value="ECO:0007669"/>
    <property type="project" value="InterPro"/>
</dbReference>
<gene>
    <name evidence="6" type="ORF">M378DRAFT_184111</name>
</gene>
<dbReference type="InterPro" id="IPR036322">
    <property type="entry name" value="WD40_repeat_dom_sf"/>
</dbReference>
<accession>A0A0C2XJN5</accession>
<comment type="function">
    <text evidence="1">Involved in the biogenesis of the 60S ribosomal subunit.</text>
</comment>
<dbReference type="AlphaFoldDB" id="A0A0C2XJN5"/>
<dbReference type="GO" id="GO:0030687">
    <property type="term" value="C:preribosome, large subunit precursor"/>
    <property type="evidence" value="ECO:0007669"/>
    <property type="project" value="TreeGrafter"/>
</dbReference>
<evidence type="ECO:0000256" key="2">
    <source>
        <dbReference type="ARBA" id="ARBA00007861"/>
    </source>
</evidence>
<dbReference type="FunCoup" id="A0A0C2XJN5">
    <property type="interactions" value="268"/>
</dbReference>
<dbReference type="OrthoDB" id="18388at2759"/>
<comment type="similarity">
    <text evidence="2">Belongs to the NSA1 family.</text>
</comment>
<dbReference type="InterPro" id="IPR015943">
    <property type="entry name" value="WD40/YVTN_repeat-like_dom_sf"/>
</dbReference>
<comment type="subunit">
    <text evidence="3">Component of the pre-66S ribosomal particle.</text>
</comment>
<evidence type="ECO:0000256" key="3">
    <source>
        <dbReference type="ARBA" id="ARBA00011187"/>
    </source>
</evidence>
<dbReference type="InterPro" id="IPR037379">
    <property type="entry name" value="WDR74/Nsa1"/>
</dbReference>
<dbReference type="SUPFAM" id="SSF50978">
    <property type="entry name" value="WD40 repeat-like"/>
    <property type="match status" value="1"/>
</dbReference>
<dbReference type="GO" id="GO:0042273">
    <property type="term" value="P:ribosomal large subunit biogenesis"/>
    <property type="evidence" value="ECO:0007669"/>
    <property type="project" value="InterPro"/>
</dbReference>
<protein>
    <recommendedName>
        <fullName evidence="4">Ribosome biogenesis protein NSA1</fullName>
    </recommendedName>
</protein>
<dbReference type="InParanoid" id="A0A0C2XJN5"/>
<feature type="region of interest" description="Disordered" evidence="5">
    <location>
        <begin position="384"/>
        <end position="406"/>
    </location>
</feature>
<organism evidence="6 7">
    <name type="scientific">Amanita muscaria (strain Koide BX008)</name>
    <dbReference type="NCBI Taxonomy" id="946122"/>
    <lineage>
        <taxon>Eukaryota</taxon>
        <taxon>Fungi</taxon>
        <taxon>Dikarya</taxon>
        <taxon>Basidiomycota</taxon>
        <taxon>Agaricomycotina</taxon>
        <taxon>Agaricomycetes</taxon>
        <taxon>Agaricomycetidae</taxon>
        <taxon>Agaricales</taxon>
        <taxon>Pluteineae</taxon>
        <taxon>Amanitaceae</taxon>
        <taxon>Amanita</taxon>
    </lineage>
</organism>
<keyword evidence="7" id="KW-1185">Reference proteome</keyword>
<sequence length="406" mass="44466">MPRFLLGDEHGHIKSLRYLPDAVAGDQDKAILKTIYTLSRSGGPVELQALAASSSSDIKLTAAFSDGSISTFHLYDDDTIKELSSWKEPRLKENQRFIGLAVTKGTAFSCTSNGALRVVDITREGSEASPVSSKNATLPIRLRDWKLSDDATKFIYGGDEVDVSLWDTELAFQAVEPKKREGGLLGKKRTRNDLFPGELWRAKNVANDALGLRQPIRINSLTFLDPTSSATHVLAGTELGDARRYDTRAGRRPVAEITSIGRVGGVRVVSKGANDNEVFISDNGSNLFSVDLRNGKVLYGYKGLSGSVNSIAATPRILATTALDRFARIHSVAPPPENAGQRQDHRGEVVEKVFTKSNPTCILWDGDSAICEKRNVDDDDGIWENMEHVGDESDGEKSVRKKHRQK</sequence>
<proteinExistence type="inferred from homology"/>
<evidence type="ECO:0000256" key="1">
    <source>
        <dbReference type="ARBA" id="ARBA00002889"/>
    </source>
</evidence>
<name>A0A0C2XJN5_AMAMK</name>
<dbReference type="PANTHER" id="PTHR16038:SF4">
    <property type="entry name" value="WD REPEAT-CONTAINING PROTEIN 74"/>
    <property type="match status" value="1"/>
</dbReference>
<evidence type="ECO:0000256" key="5">
    <source>
        <dbReference type="SAM" id="MobiDB-lite"/>
    </source>
</evidence>
<reference evidence="6 7" key="1">
    <citation type="submission" date="2014-04" db="EMBL/GenBank/DDBJ databases">
        <title>Evolutionary Origins and Diversification of the Mycorrhizal Mutualists.</title>
        <authorList>
            <consortium name="DOE Joint Genome Institute"/>
            <consortium name="Mycorrhizal Genomics Consortium"/>
            <person name="Kohler A."/>
            <person name="Kuo A."/>
            <person name="Nagy L.G."/>
            <person name="Floudas D."/>
            <person name="Copeland A."/>
            <person name="Barry K.W."/>
            <person name="Cichocki N."/>
            <person name="Veneault-Fourrey C."/>
            <person name="LaButti K."/>
            <person name="Lindquist E.A."/>
            <person name="Lipzen A."/>
            <person name="Lundell T."/>
            <person name="Morin E."/>
            <person name="Murat C."/>
            <person name="Riley R."/>
            <person name="Ohm R."/>
            <person name="Sun H."/>
            <person name="Tunlid A."/>
            <person name="Henrissat B."/>
            <person name="Grigoriev I.V."/>
            <person name="Hibbett D.S."/>
            <person name="Martin F."/>
        </authorList>
    </citation>
    <scope>NUCLEOTIDE SEQUENCE [LARGE SCALE GENOMIC DNA]</scope>
    <source>
        <strain evidence="6 7">Koide BX008</strain>
    </source>
</reference>
<dbReference type="Proteomes" id="UP000054549">
    <property type="component" value="Unassembled WGS sequence"/>
</dbReference>
<feature type="compositionally biased region" description="Basic and acidic residues" evidence="5">
    <location>
        <begin position="385"/>
        <end position="398"/>
    </location>
</feature>
<dbReference type="STRING" id="946122.A0A0C2XJN5"/>
<evidence type="ECO:0000313" key="7">
    <source>
        <dbReference type="Proteomes" id="UP000054549"/>
    </source>
</evidence>
<dbReference type="Gene3D" id="2.130.10.10">
    <property type="entry name" value="YVTN repeat-like/Quinoprotein amine dehydrogenase"/>
    <property type="match status" value="1"/>
</dbReference>
<evidence type="ECO:0000256" key="4">
    <source>
        <dbReference type="ARBA" id="ARBA00014234"/>
    </source>
</evidence>